<dbReference type="AlphaFoldDB" id="A0A1G2UY06"/>
<dbReference type="EMBL" id="MHWW01000025">
    <property type="protein sequence ID" value="OHB14257.1"/>
    <property type="molecule type" value="Genomic_DNA"/>
</dbReference>
<dbReference type="GO" id="GO:0004540">
    <property type="term" value="F:RNA nuclease activity"/>
    <property type="evidence" value="ECO:0007669"/>
    <property type="project" value="InterPro"/>
</dbReference>
<evidence type="ECO:0000313" key="2">
    <source>
        <dbReference type="EMBL" id="OHB14257.1"/>
    </source>
</evidence>
<dbReference type="Proteomes" id="UP000177697">
    <property type="component" value="Unassembled WGS sequence"/>
</dbReference>
<protein>
    <recommendedName>
        <fullName evidence="1">NYN domain-containing protein</fullName>
    </recommendedName>
</protein>
<dbReference type="Gene3D" id="3.40.50.1010">
    <property type="entry name" value="5'-nuclease"/>
    <property type="match status" value="1"/>
</dbReference>
<dbReference type="PANTHER" id="PTHR35458:SF2">
    <property type="entry name" value="SLR0755 PROTEIN"/>
    <property type="match status" value="1"/>
</dbReference>
<feature type="domain" description="NYN" evidence="1">
    <location>
        <begin position="141"/>
        <end position="220"/>
    </location>
</feature>
<comment type="caution">
    <text evidence="2">The sequence shown here is derived from an EMBL/GenBank/DDBJ whole genome shotgun (WGS) entry which is preliminary data.</text>
</comment>
<sequence length="247" mass="29045">MFNPKTQRILKLAEIYPKRIAEMEAIFNKRTNIYIDYANVRPWSQKLGWHVDLKRLKQFLDSFDTVNEIKFYQGTLKGKEQSETIIKQAGELGYIVKTKPVKIMKISIDASSVPNDSTELLKEFIRQPLLAKFRIETIQMLNKELKSLNQQGIFHIIDLKSNFDVEIGRDMLRDFDTDSLDNFILWSGDSDFEEPLKQLLADKKRVILFATARRVSKELNRLRSEGLFIFDIQKIKEFICYRRELAT</sequence>
<dbReference type="InterPro" id="IPR047140">
    <property type="entry name" value="LabA"/>
</dbReference>
<evidence type="ECO:0000259" key="1">
    <source>
        <dbReference type="Pfam" id="PF01936"/>
    </source>
</evidence>
<accession>A0A1G2UY06</accession>
<evidence type="ECO:0000313" key="3">
    <source>
        <dbReference type="Proteomes" id="UP000177697"/>
    </source>
</evidence>
<proteinExistence type="predicted"/>
<dbReference type="Pfam" id="PF01936">
    <property type="entry name" value="NYN"/>
    <property type="match status" value="1"/>
</dbReference>
<name>A0A1G2UY06_9BACT</name>
<reference evidence="2 3" key="1">
    <citation type="journal article" date="2016" name="Nat. Commun.">
        <title>Thousands of microbial genomes shed light on interconnected biogeochemical processes in an aquifer system.</title>
        <authorList>
            <person name="Anantharaman K."/>
            <person name="Brown C.T."/>
            <person name="Hug L.A."/>
            <person name="Sharon I."/>
            <person name="Castelle C.J."/>
            <person name="Probst A.J."/>
            <person name="Thomas B.C."/>
            <person name="Singh A."/>
            <person name="Wilkins M.J."/>
            <person name="Karaoz U."/>
            <person name="Brodie E.L."/>
            <person name="Williams K.H."/>
            <person name="Hubbard S.S."/>
            <person name="Banfield J.F."/>
        </authorList>
    </citation>
    <scope>NUCLEOTIDE SEQUENCE [LARGE SCALE GENOMIC DNA]</scope>
</reference>
<organism evidence="2 3">
    <name type="scientific">Candidatus Zambryskibacteria bacterium RIFOXYC1_FULL_39_10</name>
    <dbReference type="NCBI Taxonomy" id="1802779"/>
    <lineage>
        <taxon>Bacteria</taxon>
        <taxon>Candidatus Zambryskiibacteriota</taxon>
    </lineage>
</organism>
<dbReference type="InterPro" id="IPR021139">
    <property type="entry name" value="NYN"/>
</dbReference>
<gene>
    <name evidence="2" type="ORF">A2431_02785</name>
</gene>
<dbReference type="PANTHER" id="PTHR35458">
    <property type="entry name" value="SLR0755 PROTEIN"/>
    <property type="match status" value="1"/>
</dbReference>